<evidence type="ECO:0000313" key="9">
    <source>
        <dbReference type="Proteomes" id="UP001151088"/>
    </source>
</evidence>
<dbReference type="InterPro" id="IPR050361">
    <property type="entry name" value="MPP/UQCRC_Complex"/>
</dbReference>
<dbReference type="GO" id="GO:0006508">
    <property type="term" value="P:proteolysis"/>
    <property type="evidence" value="ECO:0007669"/>
    <property type="project" value="InterPro"/>
</dbReference>
<evidence type="ECO:0000256" key="4">
    <source>
        <dbReference type="RuleBase" id="RU004447"/>
    </source>
</evidence>
<evidence type="ECO:0000256" key="1">
    <source>
        <dbReference type="ARBA" id="ARBA00001947"/>
    </source>
</evidence>
<evidence type="ECO:0000313" key="8">
    <source>
        <dbReference type="EMBL" id="MCS0495001.1"/>
    </source>
</evidence>
<sequence>MSAVMLIAASLASNRASGSEAAEFTLDNGLQVVVVPDHRAPVVTHMVWYRVGSADEQPGKSGIAHFLEHLMFKGTAEHPAGEFSQVVAKLGGQENAFTSQDYTAYFQRVAKEHLGTVMAFEADRMTGLVLTDEVVLPERDVVLEERRMRTDNDPAAQLSEAAQAAMFVNHPYAHPIIGWEDEIQKLNREDALAFYKRFYTPNNAILVVAGDVEPDEVKKLAEETYGKVQPRAQTAERVRPQEPPPRAARRLTLADPRVGQPNLSRAYLVPSYRNDKQESVALDVLAQVLGGGSTGRLYRTLVAEKGLAAGAGSWYQSTALDETRFAISASPRPEVTMEALEEALDAVIGDLAANGPGAEELERAKTRLVAEAIYAQDNQATLARIYGAALATGSTPADVSGWPDMVKTVTADEVRDVARRYLLPARSVTTELLPAKPNPTAAKPAAASPGTAGEPAPAAADPAADPANGSGAPEKRS</sequence>
<evidence type="ECO:0000256" key="5">
    <source>
        <dbReference type="SAM" id="MobiDB-lite"/>
    </source>
</evidence>
<dbReference type="PANTHER" id="PTHR11851:SF49">
    <property type="entry name" value="MITOCHONDRIAL-PROCESSING PEPTIDASE SUBUNIT ALPHA"/>
    <property type="match status" value="1"/>
</dbReference>
<dbReference type="SUPFAM" id="SSF63411">
    <property type="entry name" value="LuxS/MPP-like metallohydrolase"/>
    <property type="match status" value="2"/>
</dbReference>
<proteinExistence type="inferred from homology"/>
<keyword evidence="3" id="KW-0378">Hydrolase</keyword>
<dbReference type="InterPro" id="IPR011249">
    <property type="entry name" value="Metalloenz_LuxS/M16"/>
</dbReference>
<dbReference type="GO" id="GO:0004222">
    <property type="term" value="F:metalloendopeptidase activity"/>
    <property type="evidence" value="ECO:0007669"/>
    <property type="project" value="InterPro"/>
</dbReference>
<protein>
    <submittedName>
        <fullName evidence="8">Insulinase family protein</fullName>
    </submittedName>
</protein>
<keyword evidence="3" id="KW-0482">Metalloprotease</keyword>
<feature type="domain" description="Peptidase M16 N-terminal" evidence="6">
    <location>
        <begin position="32"/>
        <end position="178"/>
    </location>
</feature>
<reference evidence="8" key="1">
    <citation type="submission" date="2022-08" db="EMBL/GenBank/DDBJ databases">
        <authorList>
            <person name="Li F."/>
        </authorList>
    </citation>
    <scope>NUCLEOTIDE SEQUENCE</scope>
    <source>
        <strain evidence="8">MQZ15Z-1</strain>
    </source>
</reference>
<evidence type="ECO:0000256" key="2">
    <source>
        <dbReference type="ARBA" id="ARBA00007261"/>
    </source>
</evidence>
<comment type="caution">
    <text evidence="8">The sequence shown here is derived from an EMBL/GenBank/DDBJ whole genome shotgun (WGS) entry which is preliminary data.</text>
</comment>
<dbReference type="InterPro" id="IPR007863">
    <property type="entry name" value="Peptidase_M16_C"/>
</dbReference>
<evidence type="ECO:0000259" key="6">
    <source>
        <dbReference type="Pfam" id="PF00675"/>
    </source>
</evidence>
<gene>
    <name evidence="8" type="ORF">NVS89_07815</name>
</gene>
<keyword evidence="3" id="KW-0645">Protease</keyword>
<dbReference type="PANTHER" id="PTHR11851">
    <property type="entry name" value="METALLOPROTEASE"/>
    <property type="match status" value="1"/>
</dbReference>
<dbReference type="RefSeq" id="WP_258732042.1">
    <property type="nucleotide sequence ID" value="NZ_JANTHZ010000002.1"/>
</dbReference>
<keyword evidence="9" id="KW-1185">Reference proteome</keyword>
<dbReference type="InterPro" id="IPR011765">
    <property type="entry name" value="Pept_M16_N"/>
</dbReference>
<name>A0A9X2PDQ8_9HYPH</name>
<organism evidence="8 9">
    <name type="scientific">Ancylobacter mangrovi</name>
    <dbReference type="NCBI Taxonomy" id="2972472"/>
    <lineage>
        <taxon>Bacteria</taxon>
        <taxon>Pseudomonadati</taxon>
        <taxon>Pseudomonadota</taxon>
        <taxon>Alphaproteobacteria</taxon>
        <taxon>Hyphomicrobiales</taxon>
        <taxon>Xanthobacteraceae</taxon>
        <taxon>Ancylobacter</taxon>
    </lineage>
</organism>
<accession>A0A9X2PDQ8</accession>
<comment type="similarity">
    <text evidence="2 4">Belongs to the peptidase M16 family.</text>
</comment>
<feature type="compositionally biased region" description="Low complexity" evidence="5">
    <location>
        <begin position="434"/>
        <end position="477"/>
    </location>
</feature>
<dbReference type="Proteomes" id="UP001151088">
    <property type="component" value="Unassembled WGS sequence"/>
</dbReference>
<dbReference type="EMBL" id="JANTHZ010000002">
    <property type="protein sequence ID" value="MCS0495001.1"/>
    <property type="molecule type" value="Genomic_DNA"/>
</dbReference>
<comment type="cofactor">
    <cofactor evidence="1">
        <name>Zn(2+)</name>
        <dbReference type="ChEBI" id="CHEBI:29105"/>
    </cofactor>
</comment>
<evidence type="ECO:0000256" key="3">
    <source>
        <dbReference type="ARBA" id="ARBA00023049"/>
    </source>
</evidence>
<dbReference type="AlphaFoldDB" id="A0A9X2PDQ8"/>
<dbReference type="GO" id="GO:0046872">
    <property type="term" value="F:metal ion binding"/>
    <property type="evidence" value="ECO:0007669"/>
    <property type="project" value="InterPro"/>
</dbReference>
<dbReference type="PROSITE" id="PS00143">
    <property type="entry name" value="INSULINASE"/>
    <property type="match status" value="1"/>
</dbReference>
<feature type="domain" description="Peptidase M16 C-terminal" evidence="7">
    <location>
        <begin position="185"/>
        <end position="368"/>
    </location>
</feature>
<evidence type="ECO:0000259" key="7">
    <source>
        <dbReference type="Pfam" id="PF05193"/>
    </source>
</evidence>
<dbReference type="Pfam" id="PF05193">
    <property type="entry name" value="Peptidase_M16_C"/>
    <property type="match status" value="1"/>
</dbReference>
<dbReference type="InterPro" id="IPR001431">
    <property type="entry name" value="Pept_M16_Zn_BS"/>
</dbReference>
<feature type="region of interest" description="Disordered" evidence="5">
    <location>
        <begin position="432"/>
        <end position="477"/>
    </location>
</feature>
<dbReference type="Gene3D" id="3.30.830.10">
    <property type="entry name" value="Metalloenzyme, LuxS/M16 peptidase-like"/>
    <property type="match status" value="2"/>
</dbReference>
<feature type="region of interest" description="Disordered" evidence="5">
    <location>
        <begin position="228"/>
        <end position="247"/>
    </location>
</feature>
<dbReference type="Pfam" id="PF00675">
    <property type="entry name" value="Peptidase_M16"/>
    <property type="match status" value="1"/>
</dbReference>